<accession>A0AAW4TMF5</accession>
<evidence type="ECO:0000256" key="1">
    <source>
        <dbReference type="ARBA" id="ARBA00022679"/>
    </source>
</evidence>
<feature type="domain" description="N-acetyltransferase" evidence="3">
    <location>
        <begin position="114"/>
        <end position="249"/>
    </location>
</feature>
<dbReference type="InterPro" id="IPR050832">
    <property type="entry name" value="Bact_Acetyltransf"/>
</dbReference>
<proteinExistence type="predicted"/>
<dbReference type="PROSITE" id="PS51186">
    <property type="entry name" value="GNAT"/>
    <property type="match status" value="1"/>
</dbReference>
<dbReference type="PANTHER" id="PTHR43877">
    <property type="entry name" value="AMINOALKYLPHOSPHONATE N-ACETYLTRANSFERASE-RELATED-RELATED"/>
    <property type="match status" value="1"/>
</dbReference>
<dbReference type="Proteomes" id="UP001199070">
    <property type="component" value="Unassembled WGS sequence"/>
</dbReference>
<reference evidence="4" key="1">
    <citation type="submission" date="2023-08" db="EMBL/GenBank/DDBJ databases">
        <title>A collection of bacterial strains from the Burkholderia cepacia Research Laboratory and Repository.</title>
        <authorList>
            <person name="Lipuma J."/>
            <person name="Spilker T."/>
        </authorList>
    </citation>
    <scope>NUCLEOTIDE SEQUENCE</scope>
    <source>
        <strain evidence="4">AU0862</strain>
    </source>
</reference>
<protein>
    <submittedName>
        <fullName evidence="4">GNAT family N-acetyltransferase</fullName>
    </submittedName>
</protein>
<comment type="caution">
    <text evidence="4">The sequence shown here is derived from an EMBL/GenBank/DDBJ whole genome shotgun (WGS) entry which is preliminary data.</text>
</comment>
<dbReference type="PANTHER" id="PTHR43877:SF1">
    <property type="entry name" value="ACETYLTRANSFERASE"/>
    <property type="match status" value="1"/>
</dbReference>
<evidence type="ECO:0000313" key="5">
    <source>
        <dbReference type="Proteomes" id="UP001199070"/>
    </source>
</evidence>
<dbReference type="GO" id="GO:0016747">
    <property type="term" value="F:acyltransferase activity, transferring groups other than amino-acyl groups"/>
    <property type="evidence" value="ECO:0007669"/>
    <property type="project" value="InterPro"/>
</dbReference>
<sequence length="249" mass="26353">MPTASPAPATLFPLDEAWSDFPRRKAAVRTFIAGYCAARDRRDAPLHDGPDGHVVQFDGAMGRPFEHFTIEGAPVSAAGPFAVGAWITRYGAAPLPPALHGRTRRLTDEHFMAADIDGLSGDGALAQALACDTPDAIGAFNASGAFPPFQRNPAAFLFAHRLDGQIAATARYGFASPRDIVVDRVGTADAYRRRGLATQLLAAIAAIVAHARHRGARRVWLISTEAGQPLYRAAGFTSLAAVAVDEVLA</sequence>
<keyword evidence="1" id="KW-0808">Transferase</keyword>
<gene>
    <name evidence="4" type="ORF">LGN22_23915</name>
</gene>
<dbReference type="Gene3D" id="3.40.630.30">
    <property type="match status" value="1"/>
</dbReference>
<name>A0AAW4TMF5_9BURK</name>
<keyword evidence="2" id="KW-0012">Acyltransferase</keyword>
<dbReference type="InterPro" id="IPR016181">
    <property type="entry name" value="Acyl_CoA_acyltransferase"/>
</dbReference>
<dbReference type="RefSeq" id="WP_226134756.1">
    <property type="nucleotide sequence ID" value="NZ_JAIZTC010000007.1"/>
</dbReference>
<dbReference type="Pfam" id="PF00583">
    <property type="entry name" value="Acetyltransf_1"/>
    <property type="match status" value="1"/>
</dbReference>
<dbReference type="AlphaFoldDB" id="A0AAW4TMF5"/>
<dbReference type="CDD" id="cd04301">
    <property type="entry name" value="NAT_SF"/>
    <property type="match status" value="1"/>
</dbReference>
<dbReference type="SUPFAM" id="SSF55729">
    <property type="entry name" value="Acyl-CoA N-acyltransferases (Nat)"/>
    <property type="match status" value="1"/>
</dbReference>
<evidence type="ECO:0000259" key="3">
    <source>
        <dbReference type="PROSITE" id="PS51186"/>
    </source>
</evidence>
<organism evidence="4 5">
    <name type="scientific">Burkholderia cenocepacia</name>
    <dbReference type="NCBI Taxonomy" id="95486"/>
    <lineage>
        <taxon>Bacteria</taxon>
        <taxon>Pseudomonadati</taxon>
        <taxon>Pseudomonadota</taxon>
        <taxon>Betaproteobacteria</taxon>
        <taxon>Burkholderiales</taxon>
        <taxon>Burkholderiaceae</taxon>
        <taxon>Burkholderia</taxon>
        <taxon>Burkholderia cepacia complex</taxon>
    </lineage>
</organism>
<dbReference type="EMBL" id="JAIZTC010000007">
    <property type="protein sequence ID" value="MCA8381950.1"/>
    <property type="molecule type" value="Genomic_DNA"/>
</dbReference>
<dbReference type="InterPro" id="IPR000182">
    <property type="entry name" value="GNAT_dom"/>
</dbReference>
<evidence type="ECO:0000256" key="2">
    <source>
        <dbReference type="ARBA" id="ARBA00023315"/>
    </source>
</evidence>
<evidence type="ECO:0000313" key="4">
    <source>
        <dbReference type="EMBL" id="MCA8381950.1"/>
    </source>
</evidence>